<reference evidence="2" key="1">
    <citation type="submission" date="2016-01" db="EMBL/GenBank/DDBJ databases">
        <authorList>
            <person name="Mcilroy J.S."/>
            <person name="Karst M S."/>
            <person name="Albertsen M."/>
        </authorList>
    </citation>
    <scope>NUCLEOTIDE SEQUENCE</scope>
    <source>
        <strain evidence="2">Cfx-K</strain>
    </source>
</reference>
<evidence type="ECO:0000313" key="3">
    <source>
        <dbReference type="Proteomes" id="UP000215027"/>
    </source>
</evidence>
<dbReference type="Proteomes" id="UP000215027">
    <property type="component" value="Chromosome I"/>
</dbReference>
<proteinExistence type="predicted"/>
<dbReference type="RefSeq" id="WP_095042527.1">
    <property type="nucleotide sequence ID" value="NZ_LN890655.1"/>
</dbReference>
<gene>
    <name evidence="2" type="ORF">CFX0092_A1094</name>
</gene>
<name>A0A160T0M8_9CHLR</name>
<feature type="transmembrane region" description="Helical" evidence="1">
    <location>
        <begin position="16"/>
        <end position="38"/>
    </location>
</feature>
<feature type="transmembrane region" description="Helical" evidence="1">
    <location>
        <begin position="44"/>
        <end position="62"/>
    </location>
</feature>
<keyword evidence="1" id="KW-1133">Transmembrane helix</keyword>
<keyword evidence="1" id="KW-0812">Transmembrane</keyword>
<keyword evidence="3" id="KW-1185">Reference proteome</keyword>
<evidence type="ECO:0000256" key="1">
    <source>
        <dbReference type="SAM" id="Phobius"/>
    </source>
</evidence>
<dbReference type="AlphaFoldDB" id="A0A160T0M8"/>
<feature type="transmembrane region" description="Helical" evidence="1">
    <location>
        <begin position="124"/>
        <end position="144"/>
    </location>
</feature>
<sequence>MNDSPGGSPAMRVMEWVAAVVGAATCLVVPAMFVQAGGDFPLPALYLIEIAVVGLLVVYFVYARYQLGERWGVVPWLAAGIMLAFVILGGFTIGLYLIPALIAFAALGVLIDWEAGGLSIARNLGLLMVAAVAQGAVMIAATLLG</sequence>
<dbReference type="EMBL" id="LN890655">
    <property type="protein sequence ID" value="CUS02972.2"/>
    <property type="molecule type" value="Genomic_DNA"/>
</dbReference>
<organism evidence="2 3">
    <name type="scientific">Candidatus Promineifilum breve</name>
    <dbReference type="NCBI Taxonomy" id="1806508"/>
    <lineage>
        <taxon>Bacteria</taxon>
        <taxon>Bacillati</taxon>
        <taxon>Chloroflexota</taxon>
        <taxon>Ardenticatenia</taxon>
        <taxon>Candidatus Promineifilales</taxon>
        <taxon>Candidatus Promineifilaceae</taxon>
        <taxon>Candidatus Promineifilum</taxon>
    </lineage>
</organism>
<protein>
    <submittedName>
        <fullName evidence="2">Uncharacterized protein</fullName>
    </submittedName>
</protein>
<keyword evidence="1" id="KW-0472">Membrane</keyword>
<feature type="transmembrane region" description="Helical" evidence="1">
    <location>
        <begin position="74"/>
        <end position="104"/>
    </location>
</feature>
<accession>A0A160T0M8</accession>
<dbReference type="KEGG" id="pbf:CFX0092_A1094"/>
<evidence type="ECO:0000313" key="2">
    <source>
        <dbReference type="EMBL" id="CUS02972.2"/>
    </source>
</evidence>